<name>A0A495JGQ4_9ACTN</name>
<dbReference type="CDD" id="cd00060">
    <property type="entry name" value="FHA"/>
    <property type="match status" value="1"/>
</dbReference>
<dbReference type="PROSITE" id="PS50006">
    <property type="entry name" value="FHA_DOMAIN"/>
    <property type="match status" value="1"/>
</dbReference>
<dbReference type="Pfam" id="PF00498">
    <property type="entry name" value="FHA"/>
    <property type="match status" value="1"/>
</dbReference>
<proteinExistence type="predicted"/>
<dbReference type="InterPro" id="IPR000253">
    <property type="entry name" value="FHA_dom"/>
</dbReference>
<sequence>MSDELHLLPLLTVVNGPMRGASFRLRPGTRRIGREEGVDIVIDDRKVSRRHAMLDLAQGRALLVDTGSTNGTWLNDQRISRPMELRDGDRIRVGNVELRFFDPAAALTDPVGAIRYTQSSPPPAFRPADQPSQASARATAAALGAPTQAMATGRGPGRLLWFFGGGAVLAGWAAWAYLVLN</sequence>
<dbReference type="SUPFAM" id="SSF49879">
    <property type="entry name" value="SMAD/FHA domain"/>
    <property type="match status" value="1"/>
</dbReference>
<dbReference type="EMBL" id="RBKT01000001">
    <property type="protein sequence ID" value="RKR88063.1"/>
    <property type="molecule type" value="Genomic_DNA"/>
</dbReference>
<feature type="transmembrane region" description="Helical" evidence="2">
    <location>
        <begin position="159"/>
        <end position="180"/>
    </location>
</feature>
<keyword evidence="2" id="KW-0472">Membrane</keyword>
<evidence type="ECO:0000256" key="2">
    <source>
        <dbReference type="SAM" id="Phobius"/>
    </source>
</evidence>
<feature type="domain" description="FHA" evidence="3">
    <location>
        <begin position="30"/>
        <end position="79"/>
    </location>
</feature>
<dbReference type="InterPro" id="IPR008984">
    <property type="entry name" value="SMAD_FHA_dom_sf"/>
</dbReference>
<keyword evidence="1" id="KW-0597">Phosphoprotein</keyword>
<reference evidence="4 5" key="1">
    <citation type="submission" date="2018-10" db="EMBL/GenBank/DDBJ databases">
        <title>Sequencing the genomes of 1000 actinobacteria strains.</title>
        <authorList>
            <person name="Klenk H.-P."/>
        </authorList>
    </citation>
    <scope>NUCLEOTIDE SEQUENCE [LARGE SCALE GENOMIC DNA]</scope>
    <source>
        <strain evidence="4 5">DSM 45175</strain>
    </source>
</reference>
<dbReference type="SMART" id="SM00240">
    <property type="entry name" value="FHA"/>
    <property type="match status" value="1"/>
</dbReference>
<evidence type="ECO:0000256" key="1">
    <source>
        <dbReference type="ARBA" id="ARBA00022553"/>
    </source>
</evidence>
<accession>A0A495JGQ4</accession>
<evidence type="ECO:0000259" key="3">
    <source>
        <dbReference type="PROSITE" id="PS50006"/>
    </source>
</evidence>
<gene>
    <name evidence="4" type="ORF">BDK92_2368</name>
</gene>
<dbReference type="OrthoDB" id="151099at2"/>
<organism evidence="4 5">
    <name type="scientific">Micromonospora pisi</name>
    <dbReference type="NCBI Taxonomy" id="589240"/>
    <lineage>
        <taxon>Bacteria</taxon>
        <taxon>Bacillati</taxon>
        <taxon>Actinomycetota</taxon>
        <taxon>Actinomycetes</taxon>
        <taxon>Micromonosporales</taxon>
        <taxon>Micromonosporaceae</taxon>
        <taxon>Micromonospora</taxon>
    </lineage>
</organism>
<comment type="caution">
    <text evidence="4">The sequence shown here is derived from an EMBL/GenBank/DDBJ whole genome shotgun (WGS) entry which is preliminary data.</text>
</comment>
<evidence type="ECO:0000313" key="5">
    <source>
        <dbReference type="Proteomes" id="UP000277671"/>
    </source>
</evidence>
<dbReference type="AlphaFoldDB" id="A0A495JGQ4"/>
<evidence type="ECO:0000313" key="4">
    <source>
        <dbReference type="EMBL" id="RKR88063.1"/>
    </source>
</evidence>
<keyword evidence="5" id="KW-1185">Reference proteome</keyword>
<protein>
    <submittedName>
        <fullName evidence="4">Type III secretion system (T3SS) inner membrane Yop/YscD-like protein</fullName>
    </submittedName>
</protein>
<dbReference type="PANTHER" id="PTHR23308">
    <property type="entry name" value="NUCLEAR INHIBITOR OF PROTEIN PHOSPHATASE-1"/>
    <property type="match status" value="1"/>
</dbReference>
<keyword evidence="2" id="KW-0812">Transmembrane</keyword>
<dbReference type="InterPro" id="IPR050923">
    <property type="entry name" value="Cell_Proc_Reg/RNA_Proc"/>
</dbReference>
<dbReference type="Proteomes" id="UP000277671">
    <property type="component" value="Unassembled WGS sequence"/>
</dbReference>
<keyword evidence="2" id="KW-1133">Transmembrane helix</keyword>
<dbReference type="Gene3D" id="2.60.200.20">
    <property type="match status" value="1"/>
</dbReference>
<dbReference type="RefSeq" id="WP_121156737.1">
    <property type="nucleotide sequence ID" value="NZ_RBKT01000001.1"/>
</dbReference>